<keyword evidence="6" id="KW-1185">Reference proteome</keyword>
<dbReference type="SMART" id="SM00852">
    <property type="entry name" value="MoCF_biosynth"/>
    <property type="match status" value="1"/>
</dbReference>
<evidence type="ECO:0000313" key="6">
    <source>
        <dbReference type="Proteomes" id="UP000582974"/>
    </source>
</evidence>
<dbReference type="InterPro" id="IPR003448">
    <property type="entry name" value="Mopterin_biosynth_MoaE"/>
</dbReference>
<dbReference type="InterPro" id="IPR036425">
    <property type="entry name" value="MoaB/Mog-like_dom_sf"/>
</dbReference>
<keyword evidence="2" id="KW-0501">Molybdenum cofactor biosynthesis</keyword>
<name>A0A838AEX2_9PSEU</name>
<dbReference type="Proteomes" id="UP000582974">
    <property type="component" value="Unassembled WGS sequence"/>
</dbReference>
<dbReference type="UniPathway" id="UPA00344"/>
<dbReference type="Gene3D" id="3.40.980.10">
    <property type="entry name" value="MoaB/Mog-like domain"/>
    <property type="match status" value="1"/>
</dbReference>
<dbReference type="InterPro" id="IPR036563">
    <property type="entry name" value="MoaE_sf"/>
</dbReference>
<evidence type="ECO:0000256" key="3">
    <source>
        <dbReference type="SAM" id="MobiDB-lite"/>
    </source>
</evidence>
<dbReference type="RefSeq" id="WP_180894529.1">
    <property type="nucleotide sequence ID" value="NZ_JACCKD010000008.1"/>
</dbReference>
<evidence type="ECO:0000256" key="1">
    <source>
        <dbReference type="ARBA" id="ARBA00005046"/>
    </source>
</evidence>
<reference evidence="5 6" key="1">
    <citation type="submission" date="2020-07" db="EMBL/GenBank/DDBJ databases">
        <title>Genome of Haloechinothrix sp.</title>
        <authorList>
            <person name="Tang S.-K."/>
            <person name="Yang L."/>
            <person name="Zhu W.-Y."/>
        </authorList>
    </citation>
    <scope>NUCLEOTIDE SEQUENCE [LARGE SCALE GENOMIC DNA]</scope>
    <source>
        <strain evidence="5 6">YIM 98757</strain>
    </source>
</reference>
<feature type="region of interest" description="Disordered" evidence="3">
    <location>
        <begin position="157"/>
        <end position="201"/>
    </location>
</feature>
<dbReference type="EMBL" id="JACCKD010000008">
    <property type="protein sequence ID" value="MBA0127707.1"/>
    <property type="molecule type" value="Genomic_DNA"/>
</dbReference>
<sequence length="344" mass="34847">MGSRIARVVVASNRAADGVYPDRTGPIIAHWLTERSFDVAPPVVVHDGEPVSAALRQCVAEGAHLVITTGGTGISPTDRTPEATAAVLDYRIPGLSDAVRDAGLPAVPTSILSRGIAGVAGRTLVVNLPGSKGGVTDGLAALEGVLEHALDQLAGTDHAAGHAPGSTAADDAGHAPGSTAADDAAGHAAGSTASAAAAPRDTDPVAVPVCRVTGEPIASEEHAAAVADRAAGAVVTFAGAVRDHDGGRHVRSLFYEGHPSAEQVLDSVVREVSARHPAVRGVAVSHRVGALEIGDVALACAVASPHRAQAFAACSDLVEEVKQRLPIWKHQVFADGTEEWVNSP</sequence>
<protein>
    <submittedName>
        <fullName evidence="5">Molybdenum cofactor biosynthesis protein MoaE</fullName>
    </submittedName>
</protein>
<evidence type="ECO:0000259" key="4">
    <source>
        <dbReference type="SMART" id="SM00852"/>
    </source>
</evidence>
<dbReference type="SUPFAM" id="SSF54690">
    <property type="entry name" value="Molybdopterin synthase subunit MoaE"/>
    <property type="match status" value="1"/>
</dbReference>
<dbReference type="InterPro" id="IPR001453">
    <property type="entry name" value="MoaB/Mog_dom"/>
</dbReference>
<comment type="pathway">
    <text evidence="1">Cofactor biosynthesis; molybdopterin biosynthesis.</text>
</comment>
<dbReference type="CDD" id="cd00756">
    <property type="entry name" value="MoaE"/>
    <property type="match status" value="1"/>
</dbReference>
<proteinExistence type="predicted"/>
<evidence type="ECO:0000256" key="2">
    <source>
        <dbReference type="ARBA" id="ARBA00023150"/>
    </source>
</evidence>
<dbReference type="PROSITE" id="PS01078">
    <property type="entry name" value="MOCF_BIOSYNTHESIS_1"/>
    <property type="match status" value="1"/>
</dbReference>
<comment type="caution">
    <text evidence="5">The sequence shown here is derived from an EMBL/GenBank/DDBJ whole genome shotgun (WGS) entry which is preliminary data.</text>
</comment>
<dbReference type="Gene3D" id="3.90.1170.40">
    <property type="entry name" value="Molybdopterin biosynthesis MoaE subunit"/>
    <property type="match status" value="1"/>
</dbReference>
<dbReference type="InterPro" id="IPR051920">
    <property type="entry name" value="MPT_Adenylyltrnsfr/MoaC-Rel"/>
</dbReference>
<dbReference type="AlphaFoldDB" id="A0A838AEX2"/>
<dbReference type="GO" id="GO:0006777">
    <property type="term" value="P:Mo-molybdopterin cofactor biosynthetic process"/>
    <property type="evidence" value="ECO:0007669"/>
    <property type="project" value="UniProtKB-KW"/>
</dbReference>
<dbReference type="NCBIfam" id="TIGR00177">
    <property type="entry name" value="molyb_syn"/>
    <property type="match status" value="1"/>
</dbReference>
<dbReference type="InterPro" id="IPR008284">
    <property type="entry name" value="MoCF_biosynth_CS"/>
</dbReference>
<dbReference type="Pfam" id="PF00994">
    <property type="entry name" value="MoCF_biosynth"/>
    <property type="match status" value="1"/>
</dbReference>
<organism evidence="5 6">
    <name type="scientific">Haloechinothrix aidingensis</name>
    <dbReference type="NCBI Taxonomy" id="2752311"/>
    <lineage>
        <taxon>Bacteria</taxon>
        <taxon>Bacillati</taxon>
        <taxon>Actinomycetota</taxon>
        <taxon>Actinomycetes</taxon>
        <taxon>Pseudonocardiales</taxon>
        <taxon>Pseudonocardiaceae</taxon>
        <taxon>Haloechinothrix</taxon>
    </lineage>
</organism>
<feature type="domain" description="MoaB/Mog" evidence="4">
    <location>
        <begin position="7"/>
        <end position="149"/>
    </location>
</feature>
<dbReference type="PANTHER" id="PTHR43764:SF1">
    <property type="entry name" value="MOLYBDOPTERIN MOLYBDOTRANSFERASE"/>
    <property type="match status" value="1"/>
</dbReference>
<feature type="compositionally biased region" description="Low complexity" evidence="3">
    <location>
        <begin position="177"/>
        <end position="198"/>
    </location>
</feature>
<dbReference type="Pfam" id="PF02391">
    <property type="entry name" value="MoaE"/>
    <property type="match status" value="1"/>
</dbReference>
<dbReference type="SUPFAM" id="SSF53218">
    <property type="entry name" value="Molybdenum cofactor biosynthesis proteins"/>
    <property type="match status" value="1"/>
</dbReference>
<dbReference type="PANTHER" id="PTHR43764">
    <property type="entry name" value="MOLYBDENUM COFACTOR BIOSYNTHESIS"/>
    <property type="match status" value="1"/>
</dbReference>
<accession>A0A838AEX2</accession>
<evidence type="ECO:0000313" key="5">
    <source>
        <dbReference type="EMBL" id="MBA0127707.1"/>
    </source>
</evidence>
<dbReference type="CDD" id="cd00886">
    <property type="entry name" value="MogA_MoaB"/>
    <property type="match status" value="1"/>
</dbReference>
<gene>
    <name evidence="5" type="ORF">H0B56_19355</name>
</gene>